<dbReference type="PANTHER" id="PTHR43280:SF2">
    <property type="entry name" value="HTH-TYPE TRANSCRIPTIONAL REGULATOR EXSA"/>
    <property type="match status" value="1"/>
</dbReference>
<proteinExistence type="predicted"/>
<dbReference type="KEGG" id="mcaa:R3L15_05150"/>
<dbReference type="InterPro" id="IPR019734">
    <property type="entry name" value="TPR_rpt"/>
</dbReference>
<protein>
    <submittedName>
        <fullName evidence="6">Helix-turn-helix domain-containing protein</fullName>
    </submittedName>
</protein>
<dbReference type="AlphaFoldDB" id="A0AAU6P0E8"/>
<dbReference type="RefSeq" id="WP_338733647.1">
    <property type="nucleotide sequence ID" value="NZ_CP136924.1"/>
</dbReference>
<dbReference type="SMART" id="SM00028">
    <property type="entry name" value="TPR"/>
    <property type="match status" value="4"/>
</dbReference>
<evidence type="ECO:0000313" key="7">
    <source>
        <dbReference type="EMBL" id="WXA14265.1"/>
    </source>
</evidence>
<evidence type="ECO:0000313" key="6">
    <source>
        <dbReference type="EMBL" id="WXA03313.1"/>
    </source>
</evidence>
<dbReference type="Pfam" id="PF12833">
    <property type="entry name" value="HTH_18"/>
    <property type="match status" value="1"/>
</dbReference>
<evidence type="ECO:0000256" key="4">
    <source>
        <dbReference type="PROSITE-ProRule" id="PRU00339"/>
    </source>
</evidence>
<sequence length="688" mass="79354">MTPNNPHNSFLSEAKSLVLDQISNEQFGVSELAEAMHMSRSNLLRKIKKHTGLSASRFIREIRLQKAAELLLKTDMTASEVSFEVGFGNPSYFTKCYREYFGYPPGETKSRASDISDTTGNDNTDHTESKTRYKIYIAVAAVALIATLAFFRNELFSTSSAETLEKSVAFLPFKNLSEDPNNLYFINGIMEASLTNLQKIEDVRVISRTSTEKYRNQSATVTQIGEELKVSYLVEGSGQKIDNAVLLNIQLIDVANDKPIWSEQYQYELKDVFTLQNTVAKKIALAIEANITPDELKIINKKPTDNLLAYDYYLKGLEAQQKKTAESLLKAIDYFNQAIAEDQEYANAYAQIAISYFFLEMYKPEKEFLEQLNENADKALLYDSTSELSLIAKAVYYIGIREYRLAIPHLEKALDYNPNASIAVLILSDLYARAMPNTSKYLSYALKGMQLEVNANDSISQSYLYLHLSNALVQTGFAKEAVQYINRSLDFNPNNEHSPYLKRFIEYANDKNMEHLITRLEAEWKKDTSRVDITQELGKLYYFQENYEQAYFYYHRYKELQLDKVDLYPQENLKIGLVFKEMGYDKKASEYFEAYDAYCKADESIYQPASLAMQLIYQGNYDGAIAKLNEFSQESNFQYWMVLFLEKDPLLKRLKSHPEYDVTISKIKQQFWNQHHELRITLEKNNLI</sequence>
<accession>A0AAU6P0E8</accession>
<evidence type="ECO:0000313" key="8">
    <source>
        <dbReference type="Proteomes" id="UP001368318"/>
    </source>
</evidence>
<keyword evidence="8" id="KW-1185">Reference proteome</keyword>
<keyword evidence="1" id="KW-0805">Transcription regulation</keyword>
<name>A0AAU6P0E8_9FLAO</name>
<dbReference type="PANTHER" id="PTHR43280">
    <property type="entry name" value="ARAC-FAMILY TRANSCRIPTIONAL REGULATOR"/>
    <property type="match status" value="1"/>
</dbReference>
<organism evidence="6 8">
    <name type="scientific">Mangrovimonas cancribranchiae</name>
    <dbReference type="NCBI Taxonomy" id="3080055"/>
    <lineage>
        <taxon>Bacteria</taxon>
        <taxon>Pseudomonadati</taxon>
        <taxon>Bacteroidota</taxon>
        <taxon>Flavobacteriia</taxon>
        <taxon>Flavobacteriales</taxon>
        <taxon>Flavobacteriaceae</taxon>
        <taxon>Mangrovimonas</taxon>
    </lineage>
</organism>
<evidence type="ECO:0000256" key="1">
    <source>
        <dbReference type="ARBA" id="ARBA00023015"/>
    </source>
</evidence>
<dbReference type="InterPro" id="IPR018060">
    <property type="entry name" value="HTH_AraC"/>
</dbReference>
<dbReference type="SUPFAM" id="SSF46689">
    <property type="entry name" value="Homeodomain-like"/>
    <property type="match status" value="1"/>
</dbReference>
<dbReference type="Gene3D" id="1.25.40.10">
    <property type="entry name" value="Tetratricopeptide repeat domain"/>
    <property type="match status" value="2"/>
</dbReference>
<feature type="repeat" description="TPR" evidence="4">
    <location>
        <begin position="462"/>
        <end position="495"/>
    </location>
</feature>
<dbReference type="GO" id="GO:0043565">
    <property type="term" value="F:sequence-specific DNA binding"/>
    <property type="evidence" value="ECO:0007669"/>
    <property type="project" value="InterPro"/>
</dbReference>
<dbReference type="SUPFAM" id="SSF48452">
    <property type="entry name" value="TPR-like"/>
    <property type="match status" value="2"/>
</dbReference>
<dbReference type="Proteomes" id="UP001368318">
    <property type="component" value="Chromosome"/>
</dbReference>
<dbReference type="PROSITE" id="PS50005">
    <property type="entry name" value="TPR"/>
    <property type="match status" value="1"/>
</dbReference>
<keyword evidence="4" id="KW-0802">TPR repeat</keyword>
<dbReference type="InterPro" id="IPR009057">
    <property type="entry name" value="Homeodomain-like_sf"/>
</dbReference>
<dbReference type="Gene3D" id="1.10.10.60">
    <property type="entry name" value="Homeodomain-like"/>
    <property type="match status" value="2"/>
</dbReference>
<evidence type="ECO:0000256" key="2">
    <source>
        <dbReference type="ARBA" id="ARBA00023125"/>
    </source>
</evidence>
<gene>
    <name evidence="7" type="ORF">R3L15_05150</name>
    <name evidence="6" type="ORF">R3L16_02250</name>
</gene>
<dbReference type="EMBL" id="CP136925">
    <property type="protein sequence ID" value="WXA14265.1"/>
    <property type="molecule type" value="Genomic_DNA"/>
</dbReference>
<dbReference type="SMART" id="SM00342">
    <property type="entry name" value="HTH_ARAC"/>
    <property type="match status" value="1"/>
</dbReference>
<dbReference type="InterPro" id="IPR011990">
    <property type="entry name" value="TPR-like_helical_dom_sf"/>
</dbReference>
<feature type="domain" description="HTH araC/xylS-type" evidence="5">
    <location>
        <begin position="12"/>
        <end position="111"/>
    </location>
</feature>
<dbReference type="Gene3D" id="3.40.50.10610">
    <property type="entry name" value="ABC-type transport auxiliary lipoprotein component"/>
    <property type="match status" value="1"/>
</dbReference>
<keyword evidence="3" id="KW-0804">Transcription</keyword>
<dbReference type="PROSITE" id="PS01124">
    <property type="entry name" value="HTH_ARAC_FAMILY_2"/>
    <property type="match status" value="1"/>
</dbReference>
<dbReference type="GO" id="GO:0003700">
    <property type="term" value="F:DNA-binding transcription factor activity"/>
    <property type="evidence" value="ECO:0007669"/>
    <property type="project" value="InterPro"/>
</dbReference>
<evidence type="ECO:0000259" key="5">
    <source>
        <dbReference type="PROSITE" id="PS01124"/>
    </source>
</evidence>
<keyword evidence="2" id="KW-0238">DNA-binding</keyword>
<evidence type="ECO:0000256" key="3">
    <source>
        <dbReference type="ARBA" id="ARBA00023163"/>
    </source>
</evidence>
<dbReference type="EMBL" id="CP136924">
    <property type="protein sequence ID" value="WXA03313.1"/>
    <property type="molecule type" value="Genomic_DNA"/>
</dbReference>
<reference evidence="6 8" key="1">
    <citation type="submission" date="2023-10" db="EMBL/GenBank/DDBJ databases">
        <title>Culture-based analysis of two novel bacteria associated with mangrove crab gills.</title>
        <authorList>
            <person name="Yang X."/>
            <person name="Garuglieri E."/>
            <person name="Van Goethem M.W."/>
            <person name="Fusi M."/>
            <person name="Marasco R."/>
            <person name="Daffonchio D.G."/>
        </authorList>
    </citation>
    <scope>NUCLEOTIDE SEQUENCE [LARGE SCALE GENOMIC DNA]</scope>
    <source>
        <strain evidence="7">UG2-1</strain>
        <strain evidence="6">UG2-2</strain>
        <strain evidence="8">UG2_2</strain>
    </source>
</reference>